<dbReference type="PANTHER" id="PTHR30514:SF10">
    <property type="entry name" value="MURR_RPIR FAMILY TRANSCRIPTIONAL REGULATOR"/>
    <property type="match status" value="1"/>
</dbReference>
<dbReference type="InterPro" id="IPR046348">
    <property type="entry name" value="SIS_dom_sf"/>
</dbReference>
<dbReference type="EMBL" id="DYVE01000300">
    <property type="protein sequence ID" value="HJG29284.1"/>
    <property type="molecule type" value="Genomic_DNA"/>
</dbReference>
<dbReference type="Gene3D" id="3.40.50.10490">
    <property type="entry name" value="Glucose-6-phosphate isomerase like protein, domain 1"/>
    <property type="match status" value="1"/>
</dbReference>
<evidence type="ECO:0000256" key="4">
    <source>
        <dbReference type="SAM" id="Phobius"/>
    </source>
</evidence>
<evidence type="ECO:0000259" key="5">
    <source>
        <dbReference type="PROSITE" id="PS51071"/>
    </source>
</evidence>
<dbReference type="PROSITE" id="PS51071">
    <property type="entry name" value="HTH_RPIR"/>
    <property type="match status" value="1"/>
</dbReference>
<gene>
    <name evidence="6" type="ORF">K8V20_11660</name>
</gene>
<dbReference type="SUPFAM" id="SSF53697">
    <property type="entry name" value="SIS domain"/>
    <property type="match status" value="1"/>
</dbReference>
<comment type="caution">
    <text evidence="6">The sequence shown here is derived from an EMBL/GenBank/DDBJ whole genome shotgun (WGS) entry which is preliminary data.</text>
</comment>
<evidence type="ECO:0000313" key="7">
    <source>
        <dbReference type="Proteomes" id="UP000782880"/>
    </source>
</evidence>
<keyword evidence="4" id="KW-1133">Transmembrane helix</keyword>
<name>A0A921ILW4_9FIRM</name>
<feature type="domain" description="HTH rpiR-type" evidence="5">
    <location>
        <begin position="13"/>
        <end position="89"/>
    </location>
</feature>
<dbReference type="InterPro" id="IPR001347">
    <property type="entry name" value="SIS_dom"/>
</dbReference>
<protein>
    <submittedName>
        <fullName evidence="6">MurR/RpiR family transcriptional regulator</fullName>
    </submittedName>
</protein>
<dbReference type="GO" id="GO:0097367">
    <property type="term" value="F:carbohydrate derivative binding"/>
    <property type="evidence" value="ECO:0007669"/>
    <property type="project" value="InterPro"/>
</dbReference>
<dbReference type="InterPro" id="IPR000281">
    <property type="entry name" value="HTH_RpiR"/>
</dbReference>
<dbReference type="PANTHER" id="PTHR30514">
    <property type="entry name" value="GLUCOKINASE"/>
    <property type="match status" value="1"/>
</dbReference>
<accession>A0A921ILW4</accession>
<keyword evidence="4" id="KW-0812">Transmembrane</keyword>
<keyword evidence="2" id="KW-0238">DNA-binding</keyword>
<dbReference type="InterPro" id="IPR035472">
    <property type="entry name" value="RpiR-like_SIS"/>
</dbReference>
<keyword evidence="3" id="KW-0804">Transcription</keyword>
<dbReference type="InterPro" id="IPR036388">
    <property type="entry name" value="WH-like_DNA-bd_sf"/>
</dbReference>
<sequence>MTSSSHSSPDEQEPLTILEKIGKLKLTSTETSLVSFLLSNAETVASIQLNDLARQSYVSPATISRFVRKLGFKNYNDFRVAFVKEHSATTFPDVVINYDNPLRMNMSTKDIENTIFNILEHTLKDVFAINDVASFEKASRLILDAKRIKIYGTSTYLSVANIFKFNMQRINKNVEVMHLEGEGVFSAYRATQDELSIVITYSGKSSIALAQVVSILSRSTSPLLLITSMHNKIYNMKDFASVLYIPSKQNGPIYFSSISVEMAIFTILYVLYACYYENDYDQNVEYIQSILKRNNIQE</sequence>
<feature type="transmembrane region" description="Helical" evidence="4">
    <location>
        <begin position="253"/>
        <end position="275"/>
    </location>
</feature>
<dbReference type="Gene3D" id="1.10.10.10">
    <property type="entry name" value="Winged helix-like DNA-binding domain superfamily/Winged helix DNA-binding domain"/>
    <property type="match status" value="1"/>
</dbReference>
<dbReference type="GO" id="GO:1901135">
    <property type="term" value="P:carbohydrate derivative metabolic process"/>
    <property type="evidence" value="ECO:0007669"/>
    <property type="project" value="InterPro"/>
</dbReference>
<keyword evidence="1" id="KW-0805">Transcription regulation</keyword>
<evidence type="ECO:0000313" key="6">
    <source>
        <dbReference type="EMBL" id="HJG29284.1"/>
    </source>
</evidence>
<dbReference type="AlphaFoldDB" id="A0A921ILW4"/>
<dbReference type="GO" id="GO:0003677">
    <property type="term" value="F:DNA binding"/>
    <property type="evidence" value="ECO:0007669"/>
    <property type="project" value="UniProtKB-KW"/>
</dbReference>
<dbReference type="CDD" id="cd05013">
    <property type="entry name" value="SIS_RpiR"/>
    <property type="match status" value="1"/>
</dbReference>
<dbReference type="InterPro" id="IPR047640">
    <property type="entry name" value="RpiR-like"/>
</dbReference>
<keyword evidence="4" id="KW-0472">Membrane</keyword>
<evidence type="ECO:0000256" key="3">
    <source>
        <dbReference type="ARBA" id="ARBA00023163"/>
    </source>
</evidence>
<dbReference type="Proteomes" id="UP000782880">
    <property type="component" value="Unassembled WGS sequence"/>
</dbReference>
<organism evidence="6 7">
    <name type="scientific">Subdoligranulum variabile</name>
    <dbReference type="NCBI Taxonomy" id="214851"/>
    <lineage>
        <taxon>Bacteria</taxon>
        <taxon>Bacillati</taxon>
        <taxon>Bacillota</taxon>
        <taxon>Clostridia</taxon>
        <taxon>Eubacteriales</taxon>
        <taxon>Oscillospiraceae</taxon>
        <taxon>Subdoligranulum</taxon>
    </lineage>
</organism>
<evidence type="ECO:0000256" key="2">
    <source>
        <dbReference type="ARBA" id="ARBA00023125"/>
    </source>
</evidence>
<reference evidence="6" key="1">
    <citation type="journal article" date="2021" name="PeerJ">
        <title>Extensive microbial diversity within the chicken gut microbiome revealed by metagenomics and culture.</title>
        <authorList>
            <person name="Gilroy R."/>
            <person name="Ravi A."/>
            <person name="Getino M."/>
            <person name="Pursley I."/>
            <person name="Horton D.L."/>
            <person name="Alikhan N.F."/>
            <person name="Baker D."/>
            <person name="Gharbi K."/>
            <person name="Hall N."/>
            <person name="Watson M."/>
            <person name="Adriaenssens E.M."/>
            <person name="Foster-Nyarko E."/>
            <person name="Jarju S."/>
            <person name="Secka A."/>
            <person name="Antonio M."/>
            <person name="Oren A."/>
            <person name="Chaudhuri R.R."/>
            <person name="La Ragione R."/>
            <person name="Hildebrand F."/>
            <person name="Pallen M.J."/>
        </authorList>
    </citation>
    <scope>NUCLEOTIDE SEQUENCE</scope>
    <source>
        <strain evidence="6">ChiBcec21-2208</strain>
    </source>
</reference>
<reference evidence="6" key="2">
    <citation type="submission" date="2021-09" db="EMBL/GenBank/DDBJ databases">
        <authorList>
            <person name="Gilroy R."/>
        </authorList>
    </citation>
    <scope>NUCLEOTIDE SEQUENCE</scope>
    <source>
        <strain evidence="6">ChiBcec21-2208</strain>
    </source>
</reference>
<evidence type="ECO:0000256" key="1">
    <source>
        <dbReference type="ARBA" id="ARBA00023015"/>
    </source>
</evidence>
<proteinExistence type="predicted"/>
<dbReference type="SUPFAM" id="SSF46689">
    <property type="entry name" value="Homeodomain-like"/>
    <property type="match status" value="1"/>
</dbReference>
<dbReference type="Pfam" id="PF01418">
    <property type="entry name" value="HTH_6"/>
    <property type="match status" value="1"/>
</dbReference>
<dbReference type="GO" id="GO:0003700">
    <property type="term" value="F:DNA-binding transcription factor activity"/>
    <property type="evidence" value="ECO:0007669"/>
    <property type="project" value="InterPro"/>
</dbReference>
<dbReference type="Pfam" id="PF01380">
    <property type="entry name" value="SIS"/>
    <property type="match status" value="1"/>
</dbReference>
<dbReference type="InterPro" id="IPR009057">
    <property type="entry name" value="Homeodomain-like_sf"/>
</dbReference>